<evidence type="ECO:0000256" key="3">
    <source>
        <dbReference type="ARBA" id="ARBA00022679"/>
    </source>
</evidence>
<evidence type="ECO:0000313" key="8">
    <source>
        <dbReference type="EMBL" id="EDK31419.2"/>
    </source>
</evidence>
<dbReference type="PANTHER" id="PTHR45700">
    <property type="entry name" value="UBIQUITIN-PROTEIN LIGASE E3C"/>
    <property type="match status" value="1"/>
</dbReference>
<dbReference type="GO" id="GO:0061630">
    <property type="term" value="F:ubiquitin protein ligase activity"/>
    <property type="evidence" value="ECO:0007669"/>
    <property type="project" value="UniProtKB-EC"/>
</dbReference>
<dbReference type="GO" id="GO:0000209">
    <property type="term" value="P:protein polyubiquitination"/>
    <property type="evidence" value="ECO:0007669"/>
    <property type="project" value="InterPro"/>
</dbReference>
<dbReference type="RefSeq" id="XP_001470993.2">
    <property type="nucleotide sequence ID" value="XM_001470943.2"/>
</dbReference>
<dbReference type="InParanoid" id="A4VD17"/>
<keyword evidence="9" id="KW-1185">Reference proteome</keyword>
<dbReference type="AlphaFoldDB" id="A4VD17"/>
<feature type="coiled-coil region" evidence="6">
    <location>
        <begin position="392"/>
        <end position="420"/>
    </location>
</feature>
<dbReference type="InterPro" id="IPR044611">
    <property type="entry name" value="E3A/B/C-like"/>
</dbReference>
<reference evidence="9" key="1">
    <citation type="journal article" date="2006" name="PLoS Biol.">
        <title>Macronuclear genome sequence of the ciliate Tetrahymena thermophila, a model eukaryote.</title>
        <authorList>
            <person name="Eisen J.A."/>
            <person name="Coyne R.S."/>
            <person name="Wu M."/>
            <person name="Wu D."/>
            <person name="Thiagarajan M."/>
            <person name="Wortman J.R."/>
            <person name="Badger J.H."/>
            <person name="Ren Q."/>
            <person name="Amedeo P."/>
            <person name="Jones K.M."/>
            <person name="Tallon L.J."/>
            <person name="Delcher A.L."/>
            <person name="Salzberg S.L."/>
            <person name="Silva J.C."/>
            <person name="Haas B.J."/>
            <person name="Majoros W.H."/>
            <person name="Farzad M."/>
            <person name="Carlton J.M."/>
            <person name="Smith R.K. Jr."/>
            <person name="Garg J."/>
            <person name="Pearlman R.E."/>
            <person name="Karrer K.M."/>
            <person name="Sun L."/>
            <person name="Manning G."/>
            <person name="Elde N.C."/>
            <person name="Turkewitz A.P."/>
            <person name="Asai D.J."/>
            <person name="Wilkes D.E."/>
            <person name="Wang Y."/>
            <person name="Cai H."/>
            <person name="Collins K."/>
            <person name="Stewart B.A."/>
            <person name="Lee S.R."/>
            <person name="Wilamowska K."/>
            <person name="Weinberg Z."/>
            <person name="Ruzzo W.L."/>
            <person name="Wloga D."/>
            <person name="Gaertig J."/>
            <person name="Frankel J."/>
            <person name="Tsao C.-C."/>
            <person name="Gorovsky M.A."/>
            <person name="Keeling P.J."/>
            <person name="Waller R.F."/>
            <person name="Patron N.J."/>
            <person name="Cherry J.M."/>
            <person name="Stover N.A."/>
            <person name="Krieger C.J."/>
            <person name="del Toro C."/>
            <person name="Ryder H.F."/>
            <person name="Williamson S.C."/>
            <person name="Barbeau R.A."/>
            <person name="Hamilton E.P."/>
            <person name="Orias E."/>
        </authorList>
    </citation>
    <scope>NUCLEOTIDE SEQUENCE [LARGE SCALE GENOMIC DNA]</scope>
    <source>
        <strain evidence="9">SB210</strain>
    </source>
</reference>
<dbReference type="OrthoDB" id="8068875at2759"/>
<feature type="domain" description="HECT" evidence="7">
    <location>
        <begin position="754"/>
        <end position="1090"/>
    </location>
</feature>
<dbReference type="EC" id="2.3.2.26" evidence="2"/>
<evidence type="ECO:0000256" key="5">
    <source>
        <dbReference type="PROSITE-ProRule" id="PRU00104"/>
    </source>
</evidence>
<dbReference type="STRING" id="312017.A4VD17"/>
<dbReference type="GeneID" id="7826571"/>
<evidence type="ECO:0000313" key="9">
    <source>
        <dbReference type="Proteomes" id="UP000009168"/>
    </source>
</evidence>
<dbReference type="SMART" id="SM00119">
    <property type="entry name" value="HECTc"/>
    <property type="match status" value="1"/>
</dbReference>
<dbReference type="PROSITE" id="PS50237">
    <property type="entry name" value="HECT"/>
    <property type="match status" value="1"/>
</dbReference>
<dbReference type="PROSITE" id="PS50096">
    <property type="entry name" value="IQ"/>
    <property type="match status" value="1"/>
</dbReference>
<evidence type="ECO:0000256" key="6">
    <source>
        <dbReference type="SAM" id="Coils"/>
    </source>
</evidence>
<gene>
    <name evidence="8" type="ORF">TTHERM_00535669</name>
</gene>
<evidence type="ECO:0000259" key="7">
    <source>
        <dbReference type="PROSITE" id="PS50237"/>
    </source>
</evidence>
<dbReference type="SUPFAM" id="SSF56204">
    <property type="entry name" value="Hect, E3 ligase catalytic domain"/>
    <property type="match status" value="1"/>
</dbReference>
<comment type="catalytic activity">
    <reaction evidence="1">
        <text>S-ubiquitinyl-[E2 ubiquitin-conjugating enzyme]-L-cysteine + [acceptor protein]-L-lysine = [E2 ubiquitin-conjugating enzyme]-L-cysteine + N(6)-ubiquitinyl-[acceptor protein]-L-lysine.</text>
        <dbReference type="EC" id="2.3.2.26"/>
    </reaction>
</comment>
<dbReference type="Proteomes" id="UP000009168">
    <property type="component" value="Unassembled WGS sequence"/>
</dbReference>
<sequence>MDDKFIAPTLKKDGKKQLIKNLQSQRKEKSQNKVNDKHATTIQSLFRSFLATKKMKNIIQDRLQKRLSDLVQVEKAMKDQEFVLPITIMNDFMRDFNYLCFRFVMKNKYCDKNLEKFNSYQTILEKMAYWISKSLITKKQKENIYQAFFNSQLHMSQVRRNLKDESVKNSLMSIKQKNSEQNQIQNRSWINIAKILYYVFRFFSASSHYTWKDNLQTFLKQFFNIQIIENELNCKSDPNVVHVLSFYDDIFINFNLYQLLNFQITQMVNRNSPSANIEDMVEIGLFPIQIYQSLSFSKIINREQKEKNFNTYVKFQSEFITKIVSISKIAPFVINVEQRTSKTIPHLNWKNLFQSFLFTNVQDPLSQSGEKEFVRHFQNQQSQLIYMFGNQVKILESILNKELNQNQEQQNQQQMDLNSQQSKVKQQINFHFHDYYFFLKLMSYCLNFLTPQWFSNILVNYSLDDKDVIALSEYINILFDKKFALKIFSLAFDQNFLVNEDLNITNKERNMKYDVYNPEVSNIICEIYSKILSIASKSEQSQKLTFKIVSSFASNERLIKRLYTHLKTNFQGIDSLTDGDLSQETFNSYTHVYTIFIVSYYNQLSITDFQDFFQSKTSIPLDQLPELIKALVKLNYKILSQSMSQSSLIYLSFQSSKLLRLLHEFHTKKQIMPDNQWLLRDSQISGIIMEIEKFNFSQTSIIRAMPFSIPFETRIFILKKLIEKQKFHNDVAFRVLIRRNNIFGDGFEAFRQIREIDLQAKLRVYYIDEFGNEEKGIDAGGIFKEFINDLSKIVFDPNYGMFRLVENNQKLCPNQDSLEFLGPEHLEIFHFLGSVVGRAIYDQIQIQPIFSVFFLRQMIGKQNNLVELENFDKELYKNLKFLKEYKGDTKDLCLTFSIGDQNQKEISLVPNGKNIPVDNSNILRYIYLVADYKMNKCIENQTKAFMNGLTKVIPKNWLQMFNENEVQMLISGQEKGIDIENLKSNTKYEGGYGSWDFYIRDFWKLVASLTEEEKILLIKFVTSCERPPLLGFQNLEPSFTVVKVSSEGDTKLPSAQTCFNKFILPKYSSTKILKEKLLLALKSGQGFYLS</sequence>
<keyword evidence="4 5" id="KW-0833">Ubl conjugation pathway</keyword>
<dbReference type="FunFam" id="3.30.2160.10:FF:000002">
    <property type="entry name" value="Putative Ubiquitin-protein ligase E3C"/>
    <property type="match status" value="1"/>
</dbReference>
<protein>
    <recommendedName>
        <fullName evidence="2">HECT-type E3 ubiquitin transferase</fullName>
        <ecNumber evidence="2">2.3.2.26</ecNumber>
    </recommendedName>
</protein>
<proteinExistence type="predicted"/>
<dbReference type="eggNOG" id="KOG0942">
    <property type="taxonomic scope" value="Eukaryota"/>
</dbReference>
<accession>A4VD17</accession>
<dbReference type="FunFam" id="3.30.2410.10:FF:000003">
    <property type="entry name" value="probable E3 ubiquitin-protein ligase HERC4 isoform X1"/>
    <property type="match status" value="1"/>
</dbReference>
<dbReference type="KEGG" id="tet:TTHERM_00535669"/>
<name>A4VD17_TETTS</name>
<dbReference type="EMBL" id="GG662495">
    <property type="protein sequence ID" value="EDK31419.2"/>
    <property type="molecule type" value="Genomic_DNA"/>
</dbReference>
<evidence type="ECO:0000256" key="4">
    <source>
        <dbReference type="ARBA" id="ARBA00022786"/>
    </source>
</evidence>
<dbReference type="CDD" id="cd00078">
    <property type="entry name" value="HECTc"/>
    <property type="match status" value="1"/>
</dbReference>
<evidence type="ECO:0000256" key="2">
    <source>
        <dbReference type="ARBA" id="ARBA00012485"/>
    </source>
</evidence>
<feature type="active site" description="Glycyl thioester intermediate" evidence="5">
    <location>
        <position position="1058"/>
    </location>
</feature>
<keyword evidence="6" id="KW-0175">Coiled coil</keyword>
<dbReference type="Gene3D" id="3.30.2160.10">
    <property type="entry name" value="Hect, E3 ligase catalytic domain"/>
    <property type="match status" value="1"/>
</dbReference>
<dbReference type="PANTHER" id="PTHR45700:SF2">
    <property type="entry name" value="UBIQUITIN-PROTEIN LIGASE E3C"/>
    <property type="match status" value="1"/>
</dbReference>
<dbReference type="Pfam" id="PF00632">
    <property type="entry name" value="HECT"/>
    <property type="match status" value="1"/>
</dbReference>
<dbReference type="InterPro" id="IPR000569">
    <property type="entry name" value="HECT_dom"/>
</dbReference>
<organism evidence="8 9">
    <name type="scientific">Tetrahymena thermophila (strain SB210)</name>
    <dbReference type="NCBI Taxonomy" id="312017"/>
    <lineage>
        <taxon>Eukaryota</taxon>
        <taxon>Sar</taxon>
        <taxon>Alveolata</taxon>
        <taxon>Ciliophora</taxon>
        <taxon>Intramacronucleata</taxon>
        <taxon>Oligohymenophorea</taxon>
        <taxon>Hymenostomatida</taxon>
        <taxon>Tetrahymenina</taxon>
        <taxon>Tetrahymenidae</taxon>
        <taxon>Tetrahymena</taxon>
    </lineage>
</organism>
<evidence type="ECO:0000256" key="1">
    <source>
        <dbReference type="ARBA" id="ARBA00000885"/>
    </source>
</evidence>
<dbReference type="InterPro" id="IPR035983">
    <property type="entry name" value="Hect_E3_ubiquitin_ligase"/>
</dbReference>
<dbReference type="GO" id="GO:0006511">
    <property type="term" value="P:ubiquitin-dependent protein catabolic process"/>
    <property type="evidence" value="ECO:0007669"/>
    <property type="project" value="TreeGrafter"/>
</dbReference>
<dbReference type="HOGENOM" id="CLU_284085_0_0_1"/>
<keyword evidence="3 8" id="KW-0808">Transferase</keyword>
<dbReference type="Gene3D" id="3.90.1750.10">
    <property type="entry name" value="Hect, E3 ligase catalytic domains"/>
    <property type="match status" value="1"/>
</dbReference>
<dbReference type="Gene3D" id="3.30.2410.10">
    <property type="entry name" value="Hect, E3 ligase catalytic domain"/>
    <property type="match status" value="1"/>
</dbReference>